<evidence type="ECO:0000259" key="2">
    <source>
        <dbReference type="Pfam" id="PF05257"/>
    </source>
</evidence>
<dbReference type="Proteomes" id="UP000199118">
    <property type="component" value="Unassembled WGS sequence"/>
</dbReference>
<reference evidence="3 4" key="1">
    <citation type="submission" date="2016-10" db="EMBL/GenBank/DDBJ databases">
        <authorList>
            <person name="de Groot N.N."/>
        </authorList>
    </citation>
    <scope>NUCLEOTIDE SEQUENCE [LARGE SCALE GENOMIC DNA]</scope>
    <source>
        <strain evidence="3 4">DSM 17890</strain>
    </source>
</reference>
<dbReference type="RefSeq" id="WP_092684952.1">
    <property type="nucleotide sequence ID" value="NZ_FNMZ01000011.1"/>
</dbReference>
<dbReference type="OrthoDB" id="5395100at2"/>
<dbReference type="SUPFAM" id="SSF54001">
    <property type="entry name" value="Cysteine proteinases"/>
    <property type="match status" value="1"/>
</dbReference>
<dbReference type="Pfam" id="PF05257">
    <property type="entry name" value="CHAP"/>
    <property type="match status" value="1"/>
</dbReference>
<dbReference type="InterPro" id="IPR007921">
    <property type="entry name" value="CHAP_dom"/>
</dbReference>
<feature type="domain" description="Peptidase C51" evidence="2">
    <location>
        <begin position="64"/>
        <end position="141"/>
    </location>
</feature>
<organism evidence="3 4">
    <name type="scientific">Albimonas donghaensis</name>
    <dbReference type="NCBI Taxonomy" id="356660"/>
    <lineage>
        <taxon>Bacteria</taxon>
        <taxon>Pseudomonadati</taxon>
        <taxon>Pseudomonadota</taxon>
        <taxon>Alphaproteobacteria</taxon>
        <taxon>Rhodobacterales</taxon>
        <taxon>Paracoccaceae</taxon>
        <taxon>Albimonas</taxon>
    </lineage>
</organism>
<evidence type="ECO:0000313" key="4">
    <source>
        <dbReference type="Proteomes" id="UP000199118"/>
    </source>
</evidence>
<sequence>MSRGKTDAFDVIRQPGGAGPQVPPGLPWLAEAARMLDASHDPGLAEGTARLSLVSRIDRALPFDLPWCGAFAAHCLRAGLPGTRRPWFYMRARPWLRWGAPAQPQLGALLVFWLRWKGGPFGHVGFCWGEDDDHFHVLGGNQRDRIAVERFPKARLIGCRWPEGVPRPNLQRRAPPHAAALTEHAEPEEVEAAAAG</sequence>
<protein>
    <submittedName>
        <fullName evidence="3">TIGR02594 family protein</fullName>
    </submittedName>
</protein>
<feature type="compositionally biased region" description="Acidic residues" evidence="1">
    <location>
        <begin position="186"/>
        <end position="196"/>
    </location>
</feature>
<gene>
    <name evidence="3" type="ORF">SAMN05444336_11154</name>
</gene>
<name>A0A1H3EYX9_9RHOB</name>
<accession>A0A1H3EYX9</accession>
<dbReference type="EMBL" id="FNMZ01000011">
    <property type="protein sequence ID" value="SDX83951.1"/>
    <property type="molecule type" value="Genomic_DNA"/>
</dbReference>
<evidence type="ECO:0000313" key="3">
    <source>
        <dbReference type="EMBL" id="SDX83951.1"/>
    </source>
</evidence>
<keyword evidence="4" id="KW-1185">Reference proteome</keyword>
<proteinExistence type="predicted"/>
<dbReference type="InterPro" id="IPR038765">
    <property type="entry name" value="Papain-like_cys_pep_sf"/>
</dbReference>
<evidence type="ECO:0000256" key="1">
    <source>
        <dbReference type="SAM" id="MobiDB-lite"/>
    </source>
</evidence>
<feature type="region of interest" description="Disordered" evidence="1">
    <location>
        <begin position="168"/>
        <end position="196"/>
    </location>
</feature>
<dbReference type="AlphaFoldDB" id="A0A1H3EYX9"/>